<reference evidence="3" key="1">
    <citation type="submission" date="2012-08" db="EMBL/GenBank/DDBJ databases">
        <title>The Genome Sequence of Wuchereria bancrofti.</title>
        <authorList>
            <person name="Nutman T.B."/>
            <person name="Fink D.L."/>
            <person name="Russ C."/>
            <person name="Young S."/>
            <person name="Zeng Q."/>
            <person name="Koehrsen M."/>
            <person name="Alvarado L."/>
            <person name="Berlin A."/>
            <person name="Chapman S.B."/>
            <person name="Chen Z."/>
            <person name="Freedman E."/>
            <person name="Gellesch M."/>
            <person name="Goldberg J."/>
            <person name="Griggs A."/>
            <person name="Gujja S."/>
            <person name="Heilman E.R."/>
            <person name="Heiman D."/>
            <person name="Hepburn T."/>
            <person name="Howarth C."/>
            <person name="Jen D."/>
            <person name="Larson L."/>
            <person name="Lewis B."/>
            <person name="Mehta T."/>
            <person name="Park D."/>
            <person name="Pearson M."/>
            <person name="Roberts A."/>
            <person name="Saif S."/>
            <person name="Shea T."/>
            <person name="Shenoy N."/>
            <person name="Sisk P."/>
            <person name="Stolte C."/>
            <person name="Sykes S."/>
            <person name="Walk T."/>
            <person name="White J."/>
            <person name="Yandava C."/>
            <person name="Haas B."/>
            <person name="Henn M.R."/>
            <person name="Nusbaum C."/>
            <person name="Birren B."/>
        </authorList>
    </citation>
    <scope>NUCLEOTIDE SEQUENCE [LARGE SCALE GENOMIC DNA]</scope>
    <source>
        <strain evidence="3">NA</strain>
    </source>
</reference>
<organism evidence="2 3">
    <name type="scientific">Wuchereria bancrofti</name>
    <dbReference type="NCBI Taxonomy" id="6293"/>
    <lineage>
        <taxon>Eukaryota</taxon>
        <taxon>Metazoa</taxon>
        <taxon>Ecdysozoa</taxon>
        <taxon>Nematoda</taxon>
        <taxon>Chromadorea</taxon>
        <taxon>Rhabditida</taxon>
        <taxon>Spirurina</taxon>
        <taxon>Spiruromorpha</taxon>
        <taxon>Filarioidea</taxon>
        <taxon>Onchocercidae</taxon>
        <taxon>Wuchereria</taxon>
    </lineage>
</organism>
<feature type="region of interest" description="Disordered" evidence="1">
    <location>
        <begin position="62"/>
        <end position="82"/>
    </location>
</feature>
<accession>J9E8F7</accession>
<protein>
    <submittedName>
        <fullName evidence="2">Uncharacterized protein</fullName>
    </submittedName>
</protein>
<evidence type="ECO:0000256" key="1">
    <source>
        <dbReference type="SAM" id="MobiDB-lite"/>
    </source>
</evidence>
<proteinExistence type="predicted"/>
<evidence type="ECO:0000313" key="3">
    <source>
        <dbReference type="Proteomes" id="UP000004810"/>
    </source>
</evidence>
<feature type="non-terminal residue" evidence="2">
    <location>
        <position position="1"/>
    </location>
</feature>
<evidence type="ECO:0000313" key="2">
    <source>
        <dbReference type="EMBL" id="EJW73267.1"/>
    </source>
</evidence>
<comment type="caution">
    <text evidence="2">The sequence shown here is derived from an EMBL/GenBank/DDBJ whole genome shotgun (WGS) entry which is preliminary data.</text>
</comment>
<dbReference type="Proteomes" id="UP000004810">
    <property type="component" value="Unassembled WGS sequence"/>
</dbReference>
<dbReference type="EMBL" id="ADBV01014396">
    <property type="protein sequence ID" value="EJW73267.1"/>
    <property type="molecule type" value="Genomic_DNA"/>
</dbReference>
<gene>
    <name evidence="2" type="ORF">WUBG_15825</name>
</gene>
<sequence>ADEEAFDGADEDEPVMDLFRLQKCKHEPYRACKPSFIPEQVEKRRTRHIACVLTDGSSVRTDDSPYLNRSAGSSDCSGNIDGPATGRGGNLVWLRDTSHLAMSESFRVV</sequence>
<name>J9E8F7_WUCBA</name>
<dbReference type="AlphaFoldDB" id="J9E8F7"/>